<evidence type="ECO:0000313" key="1">
    <source>
        <dbReference type="EMBL" id="KZS02297.1"/>
    </source>
</evidence>
<keyword evidence="2" id="KW-1185">Reference proteome</keyword>
<name>A0A164JFQ3_9CRUS</name>
<dbReference type="Proteomes" id="UP000076858">
    <property type="component" value="Unassembled WGS sequence"/>
</dbReference>
<proteinExistence type="predicted"/>
<gene>
    <name evidence="1" type="ORF">APZ42_000718</name>
</gene>
<sequence length="52" mass="6165">MFQSVDWCRNGGWSYPTLVLEEFPGILFLLVTSECMNCWLFFLPTRSYFDFG</sequence>
<accession>A0A164JFQ3</accession>
<organism evidence="1 2">
    <name type="scientific">Daphnia magna</name>
    <dbReference type="NCBI Taxonomy" id="35525"/>
    <lineage>
        <taxon>Eukaryota</taxon>
        <taxon>Metazoa</taxon>
        <taxon>Ecdysozoa</taxon>
        <taxon>Arthropoda</taxon>
        <taxon>Crustacea</taxon>
        <taxon>Branchiopoda</taxon>
        <taxon>Diplostraca</taxon>
        <taxon>Cladocera</taxon>
        <taxon>Anomopoda</taxon>
        <taxon>Daphniidae</taxon>
        <taxon>Daphnia</taxon>
    </lineage>
</organism>
<reference evidence="1 2" key="1">
    <citation type="submission" date="2016-03" db="EMBL/GenBank/DDBJ databases">
        <title>EvidentialGene: Evidence-directed Construction of Genes on Genomes.</title>
        <authorList>
            <person name="Gilbert D.G."/>
            <person name="Choi J.-H."/>
            <person name="Mockaitis K."/>
            <person name="Colbourne J."/>
            <person name="Pfrender M."/>
        </authorList>
    </citation>
    <scope>NUCLEOTIDE SEQUENCE [LARGE SCALE GENOMIC DNA]</scope>
    <source>
        <strain evidence="1 2">Xinb3</strain>
        <tissue evidence="1">Complete organism</tissue>
    </source>
</reference>
<protein>
    <submittedName>
        <fullName evidence="1">Uncharacterized protein</fullName>
    </submittedName>
</protein>
<evidence type="ECO:0000313" key="2">
    <source>
        <dbReference type="Proteomes" id="UP000076858"/>
    </source>
</evidence>
<comment type="caution">
    <text evidence="1">The sequence shown here is derived from an EMBL/GenBank/DDBJ whole genome shotgun (WGS) entry which is preliminary data.</text>
</comment>
<dbReference type="EMBL" id="LRGB01004751">
    <property type="protein sequence ID" value="KZS02297.1"/>
    <property type="molecule type" value="Genomic_DNA"/>
</dbReference>
<dbReference type="AlphaFoldDB" id="A0A164JFQ3"/>